<dbReference type="GO" id="GO:0006508">
    <property type="term" value="P:proteolysis"/>
    <property type="evidence" value="ECO:0007669"/>
    <property type="project" value="UniProtKB-KW"/>
</dbReference>
<gene>
    <name evidence="9" type="primary">mepA</name>
    <name evidence="9" type="ORF">H1W37_14260</name>
</gene>
<evidence type="ECO:0000256" key="2">
    <source>
        <dbReference type="ARBA" id="ARBA00022723"/>
    </source>
</evidence>
<keyword evidence="3 8" id="KW-0732">Signal</keyword>
<keyword evidence="4" id="KW-0574">Periplasm</keyword>
<dbReference type="AlphaFoldDB" id="A0A838XWF4"/>
<dbReference type="GO" id="GO:0046872">
    <property type="term" value="F:metal ion binding"/>
    <property type="evidence" value="ECO:0007669"/>
    <property type="project" value="UniProtKB-KW"/>
</dbReference>
<dbReference type="InterPro" id="IPR009045">
    <property type="entry name" value="Zn_M74/Hedgehog-like"/>
</dbReference>
<evidence type="ECO:0000256" key="7">
    <source>
        <dbReference type="ARBA" id="ARBA00023049"/>
    </source>
</evidence>
<evidence type="ECO:0000256" key="8">
    <source>
        <dbReference type="SAM" id="SignalP"/>
    </source>
</evidence>
<evidence type="ECO:0000313" key="9">
    <source>
        <dbReference type="EMBL" id="MBA4612826.1"/>
    </source>
</evidence>
<evidence type="ECO:0000256" key="3">
    <source>
        <dbReference type="ARBA" id="ARBA00022729"/>
    </source>
</evidence>
<comment type="caution">
    <text evidence="9">The sequence shown here is derived from an EMBL/GenBank/DDBJ whole genome shotgun (WGS) entry which is preliminary data.</text>
</comment>
<evidence type="ECO:0000313" key="10">
    <source>
        <dbReference type="Proteomes" id="UP000559404"/>
    </source>
</evidence>
<keyword evidence="1" id="KW-0645">Protease</keyword>
<dbReference type="Gene3D" id="3.30.1380.10">
    <property type="match status" value="1"/>
</dbReference>
<dbReference type="Pfam" id="PF03411">
    <property type="entry name" value="Peptidase_M74"/>
    <property type="match status" value="1"/>
</dbReference>
<feature type="chain" id="PRO_5032522308" evidence="8">
    <location>
        <begin position="40"/>
        <end position="395"/>
    </location>
</feature>
<evidence type="ECO:0000256" key="1">
    <source>
        <dbReference type="ARBA" id="ARBA00022670"/>
    </source>
</evidence>
<accession>A0A838XWF4</accession>
<keyword evidence="7" id="KW-0482">Metalloprotease</keyword>
<evidence type="ECO:0000256" key="5">
    <source>
        <dbReference type="ARBA" id="ARBA00022801"/>
    </source>
</evidence>
<reference evidence="9 10" key="2">
    <citation type="submission" date="2020-08" db="EMBL/GenBank/DDBJ databases">
        <title>Stappia taiwanensis sp. nov., isolated from a coastal thermal spring.</title>
        <authorList>
            <person name="Kampfer P."/>
        </authorList>
    </citation>
    <scope>NUCLEOTIDE SEQUENCE [LARGE SCALE GENOMIC DNA]</scope>
    <source>
        <strain evidence="9 10">DSM 23284</strain>
    </source>
</reference>
<dbReference type="EMBL" id="JACEON010000013">
    <property type="protein sequence ID" value="MBA4612826.1"/>
    <property type="molecule type" value="Genomic_DNA"/>
</dbReference>
<proteinExistence type="predicted"/>
<evidence type="ECO:0000256" key="4">
    <source>
        <dbReference type="ARBA" id="ARBA00022764"/>
    </source>
</evidence>
<dbReference type="Proteomes" id="UP000559404">
    <property type="component" value="Unassembled WGS sequence"/>
</dbReference>
<protein>
    <submittedName>
        <fullName evidence="9">Penicillin-insensitive murein endopeptidase</fullName>
    </submittedName>
</protein>
<keyword evidence="2" id="KW-0479">Metal-binding</keyword>
<feature type="signal peptide" evidence="8">
    <location>
        <begin position="1"/>
        <end position="39"/>
    </location>
</feature>
<keyword evidence="6" id="KW-0862">Zinc</keyword>
<dbReference type="SUPFAM" id="SSF55166">
    <property type="entry name" value="Hedgehog/DD-peptidase"/>
    <property type="match status" value="1"/>
</dbReference>
<reference evidence="9 10" key="1">
    <citation type="submission" date="2020-07" db="EMBL/GenBank/DDBJ databases">
        <authorList>
            <person name="Li M."/>
        </authorList>
    </citation>
    <scope>NUCLEOTIDE SEQUENCE [LARGE SCALE GENOMIC DNA]</scope>
    <source>
        <strain evidence="9 10">DSM 23284</strain>
    </source>
</reference>
<name>A0A838XWF4_9HYPH</name>
<sequence length="395" mass="42318">MSRVHHAQEIRRRAGVTSRAAAFCLALAGSVPVASSALAETPLPRAKPSADIARLVATSTITPAALMPAITAPAPVAPSQGGDKAQLLVVPLPVPAPQNRPPAGSLAPPVAREAAFKRPSRKAVAKTYFGARTTPAPLAARSIGSYAKGCLAGGRALAINGPSWQVMRLSRNRNWGHPELIDFLESLAADAPRLGWNGLLVGDLAQPRGGPMLSGHASHQIGLDADIWLTPMPDRVLTRQEREEISAVSMLKGPSNLKNADRGVDPAKWTASRARLIRRAASDPRVARIFVHPGIKQALCRFETGNRGWLRKVRPWWGHHYHFHVRMACPAGSAGCKDQNPPPPGDGCGKELAWWLSDEPWVPKKSKKPSKPAKKKRGLSLAALPNACMDVLMAR</sequence>
<dbReference type="NCBIfam" id="NF006947">
    <property type="entry name" value="PRK09429.1"/>
    <property type="match status" value="1"/>
</dbReference>
<keyword evidence="5" id="KW-0378">Hydrolase</keyword>
<dbReference type="InterPro" id="IPR005073">
    <property type="entry name" value="Peptidase_M74"/>
</dbReference>
<dbReference type="GO" id="GO:0030288">
    <property type="term" value="C:outer membrane-bounded periplasmic space"/>
    <property type="evidence" value="ECO:0007669"/>
    <property type="project" value="InterPro"/>
</dbReference>
<evidence type="ECO:0000256" key="6">
    <source>
        <dbReference type="ARBA" id="ARBA00022833"/>
    </source>
</evidence>
<dbReference type="GO" id="GO:0008237">
    <property type="term" value="F:metallopeptidase activity"/>
    <property type="evidence" value="ECO:0007669"/>
    <property type="project" value="UniProtKB-KW"/>
</dbReference>
<keyword evidence="10" id="KW-1185">Reference proteome</keyword>
<dbReference type="GO" id="GO:0004252">
    <property type="term" value="F:serine-type endopeptidase activity"/>
    <property type="evidence" value="ECO:0007669"/>
    <property type="project" value="InterPro"/>
</dbReference>
<organism evidence="9 10">
    <name type="scientific">Stappia taiwanensis</name>
    <dbReference type="NCBI Taxonomy" id="992267"/>
    <lineage>
        <taxon>Bacteria</taxon>
        <taxon>Pseudomonadati</taxon>
        <taxon>Pseudomonadota</taxon>
        <taxon>Alphaproteobacteria</taxon>
        <taxon>Hyphomicrobiales</taxon>
        <taxon>Stappiaceae</taxon>
        <taxon>Stappia</taxon>
    </lineage>
</organism>